<feature type="domain" description="Alanine racemase N-terminal" evidence="4">
    <location>
        <begin position="12"/>
        <end position="224"/>
    </location>
</feature>
<keyword evidence="1 2" id="KW-0663">Pyridoxal phosphate</keyword>
<protein>
    <recommendedName>
        <fullName evidence="2">Pyridoxal phosphate homeostasis protein</fullName>
        <shortName evidence="2">PLP homeostasis protein</shortName>
    </recommendedName>
</protein>
<feature type="modified residue" description="N6-(pyridoxal phosphate)lysine" evidence="2">
    <location>
        <position position="41"/>
    </location>
</feature>
<dbReference type="PANTHER" id="PTHR10146">
    <property type="entry name" value="PROLINE SYNTHETASE CO-TRANSCRIBED BACTERIAL HOMOLOG PROTEIN"/>
    <property type="match status" value="1"/>
</dbReference>
<accession>A0ABV7D934</accession>
<dbReference type="Pfam" id="PF01168">
    <property type="entry name" value="Ala_racemase_N"/>
    <property type="match status" value="1"/>
</dbReference>
<dbReference type="CDD" id="cd00635">
    <property type="entry name" value="PLPDE_III_YBL036c_like"/>
    <property type="match status" value="1"/>
</dbReference>
<dbReference type="HAMAP" id="MF_02087">
    <property type="entry name" value="PLP_homeostasis"/>
    <property type="match status" value="1"/>
</dbReference>
<comment type="caution">
    <text evidence="5">The sequence shown here is derived from an EMBL/GenBank/DDBJ whole genome shotgun (WGS) entry which is preliminary data.</text>
</comment>
<dbReference type="SUPFAM" id="SSF51419">
    <property type="entry name" value="PLP-binding barrel"/>
    <property type="match status" value="1"/>
</dbReference>
<dbReference type="InterPro" id="IPR011078">
    <property type="entry name" value="PyrdxlP_homeostasis"/>
</dbReference>
<dbReference type="EMBL" id="JBHRSL010000028">
    <property type="protein sequence ID" value="MFC3053646.1"/>
    <property type="molecule type" value="Genomic_DNA"/>
</dbReference>
<dbReference type="RefSeq" id="WP_194214530.1">
    <property type="nucleotide sequence ID" value="NZ_CP061205.1"/>
</dbReference>
<dbReference type="Proteomes" id="UP001595444">
    <property type="component" value="Unassembled WGS sequence"/>
</dbReference>
<dbReference type="PANTHER" id="PTHR10146:SF14">
    <property type="entry name" value="PYRIDOXAL PHOSPHATE HOMEOSTASIS PROTEIN"/>
    <property type="match status" value="1"/>
</dbReference>
<organism evidence="5 6">
    <name type="scientific">Kordiimonas pumila</name>
    <dbReference type="NCBI Taxonomy" id="2161677"/>
    <lineage>
        <taxon>Bacteria</taxon>
        <taxon>Pseudomonadati</taxon>
        <taxon>Pseudomonadota</taxon>
        <taxon>Alphaproteobacteria</taxon>
        <taxon>Kordiimonadales</taxon>
        <taxon>Kordiimonadaceae</taxon>
        <taxon>Kordiimonas</taxon>
    </lineage>
</organism>
<sequence>MTTDLVSTIKANLAEIDSNIRKMAVHTGTKHPAPKLIAVSKVQPDDRVEAALNAGHRVYGENRVQEAESRWKERRKAYPDLELHLIGGLQTNKAAEAVALFDYIHSVDRPKLVKALATEMKKQEKFLPVYIQVNTGREDQKSGCLQEDIASLLGLCTENGLTVLGLMCIPPVDDDPSLHFALLRKLALKHGLKHLSMGMSGDYALAASMGATDIRVGTAVFGARDYG</sequence>
<proteinExistence type="inferred from homology"/>
<dbReference type="PIRSF" id="PIRSF004848">
    <property type="entry name" value="YBL036c_PLPDEIII"/>
    <property type="match status" value="1"/>
</dbReference>
<gene>
    <name evidence="5" type="ORF">ACFOKA_17230</name>
</gene>
<comment type="function">
    <text evidence="2">Pyridoxal 5'-phosphate (PLP)-binding protein, which is involved in PLP homeostasis.</text>
</comment>
<evidence type="ECO:0000313" key="6">
    <source>
        <dbReference type="Proteomes" id="UP001595444"/>
    </source>
</evidence>
<evidence type="ECO:0000313" key="5">
    <source>
        <dbReference type="EMBL" id="MFC3053646.1"/>
    </source>
</evidence>
<evidence type="ECO:0000256" key="3">
    <source>
        <dbReference type="RuleBase" id="RU004514"/>
    </source>
</evidence>
<keyword evidence="6" id="KW-1185">Reference proteome</keyword>
<reference evidence="6" key="1">
    <citation type="journal article" date="2019" name="Int. J. Syst. Evol. Microbiol.">
        <title>The Global Catalogue of Microorganisms (GCM) 10K type strain sequencing project: providing services to taxonomists for standard genome sequencing and annotation.</title>
        <authorList>
            <consortium name="The Broad Institute Genomics Platform"/>
            <consortium name="The Broad Institute Genome Sequencing Center for Infectious Disease"/>
            <person name="Wu L."/>
            <person name="Ma J."/>
        </authorList>
    </citation>
    <scope>NUCLEOTIDE SEQUENCE [LARGE SCALE GENOMIC DNA]</scope>
    <source>
        <strain evidence="6">KCTC 62164</strain>
    </source>
</reference>
<name>A0ABV7D934_9PROT</name>
<evidence type="ECO:0000259" key="4">
    <source>
        <dbReference type="Pfam" id="PF01168"/>
    </source>
</evidence>
<dbReference type="NCBIfam" id="TIGR00044">
    <property type="entry name" value="YggS family pyridoxal phosphate-dependent enzyme"/>
    <property type="match status" value="1"/>
</dbReference>
<dbReference type="InterPro" id="IPR029066">
    <property type="entry name" value="PLP-binding_barrel"/>
</dbReference>
<dbReference type="Gene3D" id="3.20.20.10">
    <property type="entry name" value="Alanine racemase"/>
    <property type="match status" value="1"/>
</dbReference>
<evidence type="ECO:0000256" key="1">
    <source>
        <dbReference type="ARBA" id="ARBA00022898"/>
    </source>
</evidence>
<dbReference type="InterPro" id="IPR001608">
    <property type="entry name" value="Ala_racemase_N"/>
</dbReference>
<comment type="similarity">
    <text evidence="2 3">Belongs to the pyridoxal phosphate-binding protein YggS/PROSC family.</text>
</comment>
<evidence type="ECO:0000256" key="2">
    <source>
        <dbReference type="HAMAP-Rule" id="MF_02087"/>
    </source>
</evidence>